<dbReference type="InterPro" id="IPR006600">
    <property type="entry name" value="HTH_CenpB_DNA-bd_dom"/>
</dbReference>
<dbReference type="Pfam" id="PF03221">
    <property type="entry name" value="HTH_Tnp_Tc5"/>
    <property type="match status" value="1"/>
</dbReference>
<dbReference type="OMA" id="RQNSMIE"/>
<keyword evidence="1" id="KW-0238">DNA-binding</keyword>
<evidence type="ECO:0000256" key="3">
    <source>
        <dbReference type="SAM" id="MobiDB-lite"/>
    </source>
</evidence>
<keyword evidence="2" id="KW-0175">Coiled coil</keyword>
<protein>
    <recommendedName>
        <fullName evidence="4">HTH CENPB-type domain-containing protein</fullName>
    </recommendedName>
</protein>
<dbReference type="VEuPathDB" id="FungiDB:PYU1_G003283"/>
<evidence type="ECO:0000256" key="1">
    <source>
        <dbReference type="ARBA" id="ARBA00023125"/>
    </source>
</evidence>
<reference evidence="5" key="3">
    <citation type="submission" date="2015-02" db="UniProtKB">
        <authorList>
            <consortium name="EnsemblProtists"/>
        </authorList>
    </citation>
    <scope>IDENTIFICATION</scope>
    <source>
        <strain evidence="5">DAOM BR144</strain>
    </source>
</reference>
<proteinExistence type="predicted"/>
<organism evidence="5 6">
    <name type="scientific">Globisporangium ultimum (strain ATCC 200006 / CBS 805.95 / DAOM BR144)</name>
    <name type="common">Pythium ultimum</name>
    <dbReference type="NCBI Taxonomy" id="431595"/>
    <lineage>
        <taxon>Eukaryota</taxon>
        <taxon>Sar</taxon>
        <taxon>Stramenopiles</taxon>
        <taxon>Oomycota</taxon>
        <taxon>Peronosporomycetes</taxon>
        <taxon>Pythiales</taxon>
        <taxon>Pythiaceae</taxon>
        <taxon>Globisporangium</taxon>
    </lineage>
</organism>
<dbReference type="AlphaFoldDB" id="K3WEA0"/>
<dbReference type="InterPro" id="IPR009057">
    <property type="entry name" value="Homeodomain-like_sf"/>
</dbReference>
<reference evidence="6" key="1">
    <citation type="journal article" date="2010" name="Genome Biol.">
        <title>Genome sequence of the necrotrophic plant pathogen Pythium ultimum reveals original pathogenicity mechanisms and effector repertoire.</title>
        <authorList>
            <person name="Levesque C.A."/>
            <person name="Brouwer H."/>
            <person name="Cano L."/>
            <person name="Hamilton J.P."/>
            <person name="Holt C."/>
            <person name="Huitema E."/>
            <person name="Raffaele S."/>
            <person name="Robideau G.P."/>
            <person name="Thines M."/>
            <person name="Win J."/>
            <person name="Zerillo M.M."/>
            <person name="Beakes G.W."/>
            <person name="Boore J.L."/>
            <person name="Busam D."/>
            <person name="Dumas B."/>
            <person name="Ferriera S."/>
            <person name="Fuerstenberg S.I."/>
            <person name="Gachon C.M."/>
            <person name="Gaulin E."/>
            <person name="Govers F."/>
            <person name="Grenville-Briggs L."/>
            <person name="Horner N."/>
            <person name="Hostetler J."/>
            <person name="Jiang R.H."/>
            <person name="Johnson J."/>
            <person name="Krajaejun T."/>
            <person name="Lin H."/>
            <person name="Meijer H.J."/>
            <person name="Moore B."/>
            <person name="Morris P."/>
            <person name="Phuntmart V."/>
            <person name="Puiu D."/>
            <person name="Shetty J."/>
            <person name="Stajich J.E."/>
            <person name="Tripathy S."/>
            <person name="Wawra S."/>
            <person name="van West P."/>
            <person name="Whitty B.R."/>
            <person name="Coutinho P.M."/>
            <person name="Henrissat B."/>
            <person name="Martin F."/>
            <person name="Thomas P.D."/>
            <person name="Tyler B.M."/>
            <person name="De Vries R.P."/>
            <person name="Kamoun S."/>
            <person name="Yandell M."/>
            <person name="Tisserat N."/>
            <person name="Buell C.R."/>
        </authorList>
    </citation>
    <scope>NUCLEOTIDE SEQUENCE</scope>
    <source>
        <strain evidence="6">DAOM:BR144</strain>
    </source>
</reference>
<dbReference type="EMBL" id="GL376603">
    <property type="status" value="NOT_ANNOTATED_CDS"/>
    <property type="molecule type" value="Genomic_DNA"/>
</dbReference>
<accession>K3WEA0</accession>
<evidence type="ECO:0000313" key="6">
    <source>
        <dbReference type="Proteomes" id="UP000019132"/>
    </source>
</evidence>
<evidence type="ECO:0000313" key="5">
    <source>
        <dbReference type="EnsemblProtists" id="PYU1_T003291"/>
    </source>
</evidence>
<sequence>MGKRGAGRRLNDQERMEILDLLAKEAKVKNVDLAKRYGVSEGAIRKLKQIKDTIRDRYVLGNEHNRDKRKRGGFRRNAQFEQELYAWICRMRETQAYQLIPLTQTAVRQQAIMLAKNYETMSTFKASPGWFARFCSRHRLDPPMNPGTSDGVTSMGAIAHSTTAVPESLLPVSAGLVGDVVRMPEESEAALAMGFQSVDTIQTLVGGPAVDIGVVAAPVELEQPAVEKKDENPRAVDLNCPEAIDEQAQTQAQLAAAEQAQAQAQAQLAAAEAQLAAAAAAVHEENAALSASLKAGEQVKSDPAASQPENPQSPEPKREAEAL</sequence>
<dbReference type="InParanoid" id="K3WEA0"/>
<dbReference type="Gene3D" id="1.10.10.60">
    <property type="entry name" value="Homeodomain-like"/>
    <property type="match status" value="1"/>
</dbReference>
<dbReference type="PROSITE" id="PS51253">
    <property type="entry name" value="HTH_CENPB"/>
    <property type="match status" value="1"/>
</dbReference>
<reference evidence="6" key="2">
    <citation type="submission" date="2010-04" db="EMBL/GenBank/DDBJ databases">
        <authorList>
            <person name="Buell R."/>
            <person name="Hamilton J."/>
            <person name="Hostetler J."/>
        </authorList>
    </citation>
    <scope>NUCLEOTIDE SEQUENCE [LARGE SCALE GENOMIC DNA]</scope>
    <source>
        <strain evidence="6">DAOM:BR144</strain>
    </source>
</reference>
<feature type="domain" description="HTH CENPB-type" evidence="4">
    <location>
        <begin position="68"/>
        <end position="144"/>
    </location>
</feature>
<dbReference type="STRING" id="431595.K3WEA0"/>
<keyword evidence="6" id="KW-1185">Reference proteome</keyword>
<dbReference type="eggNOG" id="ENOG502R9GA">
    <property type="taxonomic scope" value="Eukaryota"/>
</dbReference>
<dbReference type="SUPFAM" id="SSF46689">
    <property type="entry name" value="Homeodomain-like"/>
    <property type="match status" value="1"/>
</dbReference>
<feature type="coiled-coil region" evidence="2">
    <location>
        <begin position="247"/>
        <end position="288"/>
    </location>
</feature>
<feature type="region of interest" description="Disordered" evidence="3">
    <location>
        <begin position="292"/>
        <end position="323"/>
    </location>
</feature>
<evidence type="ECO:0000256" key="2">
    <source>
        <dbReference type="SAM" id="Coils"/>
    </source>
</evidence>
<dbReference type="EnsemblProtists" id="PYU1_T003291">
    <property type="protein sequence ID" value="PYU1_T003291"/>
    <property type="gene ID" value="PYU1_G003283"/>
</dbReference>
<dbReference type="HOGENOM" id="CLU_052922_0_0_1"/>
<name>K3WEA0_GLOUD</name>
<evidence type="ECO:0000259" key="4">
    <source>
        <dbReference type="PROSITE" id="PS51253"/>
    </source>
</evidence>
<dbReference type="GO" id="GO:0003677">
    <property type="term" value="F:DNA binding"/>
    <property type="evidence" value="ECO:0007669"/>
    <property type="project" value="UniProtKB-KW"/>
</dbReference>
<dbReference type="Proteomes" id="UP000019132">
    <property type="component" value="Unassembled WGS sequence"/>
</dbReference>